<proteinExistence type="predicted"/>
<gene>
    <name evidence="1" type="ORF">V9T40_013601</name>
</gene>
<sequence length="83" mass="8862">MDPDLLWQIGNFGIADINLAVESSSQTTSSGMLCTPASSTCLINWDSDFLSAFAGSLPGYHFSSGSPKLDALWNLIQNSFRSG</sequence>
<organism evidence="1 2">
    <name type="scientific">Parthenolecanium corni</name>
    <dbReference type="NCBI Taxonomy" id="536013"/>
    <lineage>
        <taxon>Eukaryota</taxon>
        <taxon>Metazoa</taxon>
        <taxon>Ecdysozoa</taxon>
        <taxon>Arthropoda</taxon>
        <taxon>Hexapoda</taxon>
        <taxon>Insecta</taxon>
        <taxon>Pterygota</taxon>
        <taxon>Neoptera</taxon>
        <taxon>Paraneoptera</taxon>
        <taxon>Hemiptera</taxon>
        <taxon>Sternorrhyncha</taxon>
        <taxon>Coccoidea</taxon>
        <taxon>Coccidae</taxon>
        <taxon>Parthenolecanium</taxon>
    </lineage>
</organism>
<keyword evidence="2" id="KW-1185">Reference proteome</keyword>
<dbReference type="Proteomes" id="UP001367676">
    <property type="component" value="Unassembled WGS sequence"/>
</dbReference>
<protein>
    <submittedName>
        <fullName evidence="1">Uncharacterized protein</fullName>
    </submittedName>
</protein>
<evidence type="ECO:0000313" key="1">
    <source>
        <dbReference type="EMBL" id="KAK7582156.1"/>
    </source>
</evidence>
<dbReference type="EMBL" id="JBBCAQ010000033">
    <property type="protein sequence ID" value="KAK7582156.1"/>
    <property type="molecule type" value="Genomic_DNA"/>
</dbReference>
<reference evidence="1 2" key="1">
    <citation type="submission" date="2024-03" db="EMBL/GenBank/DDBJ databases">
        <title>Adaptation during the transition from Ophiocordyceps entomopathogen to insect associate is accompanied by gene loss and intensified selection.</title>
        <authorList>
            <person name="Ward C.M."/>
            <person name="Onetto C.A."/>
            <person name="Borneman A.R."/>
        </authorList>
    </citation>
    <scope>NUCLEOTIDE SEQUENCE [LARGE SCALE GENOMIC DNA]</scope>
    <source>
        <strain evidence="1">AWRI1</strain>
        <tissue evidence="1">Single Adult Female</tissue>
    </source>
</reference>
<dbReference type="AlphaFoldDB" id="A0AAN9TBA6"/>
<evidence type="ECO:0000313" key="2">
    <source>
        <dbReference type="Proteomes" id="UP001367676"/>
    </source>
</evidence>
<accession>A0AAN9TBA6</accession>
<name>A0AAN9TBA6_9HEMI</name>
<comment type="caution">
    <text evidence="1">The sequence shown here is derived from an EMBL/GenBank/DDBJ whole genome shotgun (WGS) entry which is preliminary data.</text>
</comment>